<dbReference type="InterPro" id="IPR040026">
    <property type="entry name" value="FliD"/>
</dbReference>
<dbReference type="Pfam" id="PF02465">
    <property type="entry name" value="FliD_N"/>
    <property type="match status" value="1"/>
</dbReference>
<dbReference type="Proteomes" id="UP001652445">
    <property type="component" value="Unassembled WGS sequence"/>
</dbReference>
<sequence length="513" mass="55913">MSGLASGMDIDAMVKKMMSAERKPVDKMSQQKQILQWQRDDYREMNTKISTYRSDKLSSYRLEATFSVKKAEVSGSPDSISVTPTGNAEVGSTTIKVTSLATSASNSSASSIKVTDKTFDPSATLGSQDDNLLGNFTKTNGVYDKQTFKINGTEITIDPAVDSFNDVVKRINTKTNVTTLFDSVTGKISFSAKNTGLTNISTDGKVTNMDKIQFNDVKGDFLTNTLKVTTASGTAAQNAVFTINGLETTRDSNTFTVNGLKITLKSPTTGIGALVSVQTDVDKIVENVKSFITDYNEILKAVNVKNSEARYRDYTPLTSEQKTDMKEDDIKLWESKAKSGLLKNDTILTTASSNMRFDMSTPISNGSKYNSMASLGISTGAYTEQGKLYLDEEKLRAALAADPESVKNILTPVGDGTNKSTMGVAQRLYSDLNKTISSFKQKAGLPSAYDSSDQDTSLLGAQLNRINKEINAQNKNLTIIENRYYTQFSAMESAINKYNQQSSYISQNFGSGK</sequence>
<comment type="subcellular location">
    <subcellularLocation>
        <location evidence="5">Secreted</location>
    </subcellularLocation>
    <subcellularLocation>
        <location evidence="5">Bacterial flagellum</location>
    </subcellularLocation>
</comment>
<keyword evidence="8" id="KW-0966">Cell projection</keyword>
<gene>
    <name evidence="8" type="primary">fliD</name>
    <name evidence="8" type="ORF">OB236_12490</name>
</gene>
<keyword evidence="8" id="KW-0282">Flagellum</keyword>
<dbReference type="PANTHER" id="PTHR30288:SF0">
    <property type="entry name" value="FLAGELLAR HOOK-ASSOCIATED PROTEIN 2"/>
    <property type="match status" value="1"/>
</dbReference>
<dbReference type="EMBL" id="JAOQIO010000036">
    <property type="protein sequence ID" value="MCU6792938.1"/>
    <property type="molecule type" value="Genomic_DNA"/>
</dbReference>
<keyword evidence="4 5" id="KW-0975">Bacterial flagellum</keyword>
<organism evidence="8 9">
    <name type="scientific">Paenibacillus baimaensis</name>
    <dbReference type="NCBI Taxonomy" id="2982185"/>
    <lineage>
        <taxon>Bacteria</taxon>
        <taxon>Bacillati</taxon>
        <taxon>Bacillota</taxon>
        <taxon>Bacilli</taxon>
        <taxon>Bacillales</taxon>
        <taxon>Paenibacillaceae</taxon>
        <taxon>Paenibacillus</taxon>
    </lineage>
</organism>
<dbReference type="PANTHER" id="PTHR30288">
    <property type="entry name" value="FLAGELLAR CAP/ASSEMBLY PROTEIN FLID"/>
    <property type="match status" value="1"/>
</dbReference>
<comment type="similarity">
    <text evidence="1 5">Belongs to the FliD family.</text>
</comment>
<comment type="function">
    <text evidence="5">Required for morphogenesis and for the elongation of the flagellar filament by facilitating polymerization of the flagellin monomers at the tip of growing filament. Forms a capping structure, which prevents flagellin subunits (transported through the central channel of the flagellum) from leaking out without polymerization at the distal end.</text>
</comment>
<dbReference type="InterPro" id="IPR010809">
    <property type="entry name" value="FliD_C"/>
</dbReference>
<keyword evidence="5" id="KW-0964">Secreted</keyword>
<evidence type="ECO:0000259" key="7">
    <source>
        <dbReference type="Pfam" id="PF07195"/>
    </source>
</evidence>
<comment type="subunit">
    <text evidence="2 5">Homopentamer.</text>
</comment>
<evidence type="ECO:0000256" key="2">
    <source>
        <dbReference type="ARBA" id="ARBA00011255"/>
    </source>
</evidence>
<keyword evidence="8" id="KW-0969">Cilium</keyword>
<dbReference type="Pfam" id="PF07195">
    <property type="entry name" value="FliD_C"/>
    <property type="match status" value="1"/>
</dbReference>
<reference evidence="8 9" key="1">
    <citation type="submission" date="2022-09" db="EMBL/GenBank/DDBJ databases">
        <authorList>
            <person name="Han X.L."/>
            <person name="Wang Q."/>
            <person name="Lu T."/>
        </authorList>
    </citation>
    <scope>NUCLEOTIDE SEQUENCE [LARGE SCALE GENOMIC DNA]</scope>
    <source>
        <strain evidence="8 9">WQ 127069</strain>
    </source>
</reference>
<comment type="caution">
    <text evidence="8">The sequence shown here is derived from an EMBL/GenBank/DDBJ whole genome shotgun (WGS) entry which is preliminary data.</text>
</comment>
<evidence type="ECO:0000256" key="4">
    <source>
        <dbReference type="ARBA" id="ARBA00023143"/>
    </source>
</evidence>
<name>A0ABT2UE68_9BACL</name>
<keyword evidence="9" id="KW-1185">Reference proteome</keyword>
<evidence type="ECO:0000256" key="5">
    <source>
        <dbReference type="RuleBase" id="RU362066"/>
    </source>
</evidence>
<protein>
    <recommendedName>
        <fullName evidence="5">Flagellar hook-associated protein 2</fullName>
        <shortName evidence="5">HAP2</shortName>
    </recommendedName>
    <alternativeName>
        <fullName evidence="5">Flagellar cap protein</fullName>
    </alternativeName>
</protein>
<keyword evidence="3" id="KW-0175">Coiled coil</keyword>
<dbReference type="InterPro" id="IPR003481">
    <property type="entry name" value="FliD_N"/>
</dbReference>
<evidence type="ECO:0000256" key="3">
    <source>
        <dbReference type="ARBA" id="ARBA00023054"/>
    </source>
</evidence>
<evidence type="ECO:0000313" key="9">
    <source>
        <dbReference type="Proteomes" id="UP001652445"/>
    </source>
</evidence>
<accession>A0ABT2UE68</accession>
<proteinExistence type="inferred from homology"/>
<feature type="domain" description="Flagellar hook-associated protein 2 C-terminal" evidence="7">
    <location>
        <begin position="236"/>
        <end position="500"/>
    </location>
</feature>
<evidence type="ECO:0000256" key="1">
    <source>
        <dbReference type="ARBA" id="ARBA00009764"/>
    </source>
</evidence>
<evidence type="ECO:0000313" key="8">
    <source>
        <dbReference type="EMBL" id="MCU6792938.1"/>
    </source>
</evidence>
<feature type="domain" description="Flagellar hook-associated protein 2 N-terminal" evidence="6">
    <location>
        <begin position="6"/>
        <end position="103"/>
    </location>
</feature>
<evidence type="ECO:0000259" key="6">
    <source>
        <dbReference type="Pfam" id="PF02465"/>
    </source>
</evidence>